<evidence type="ECO:0000256" key="1">
    <source>
        <dbReference type="SAM" id="MobiDB-lite"/>
    </source>
</evidence>
<sequence>MPDILRAPNGGVSVYGENCVQGHTAVIYDRGGTRRWRQLVDLTSVTWGRTRDAFSDAQVVVSGKACASQADILTGIHPRRHELVIWRGRERVYEGPILRVQTGRGSATISARDVGEYLRGTPLTEDYPWTAGEVVSESSALMTERVRLILSRELTRPYEMTVGTGAAARQVVVPRWEGLTPPANVLPHVEVRRSETLLTRSDTLAFEMSVAEHLQNLAEGGLDFTTVGRKILVWDSAQALGRTRTLTDADFDGDPQITLEGTDHFSISHVSAQRDEEAEDDPTPSPSVGNAGGEHPYYGVWTNIVSLSSEDGSDNPTQDALNSQAQRDQVGRSPVPIDIRVPDDATLRLGPTLGINELVPGTIVPVRARLNIRQIQQDQRLDKMTVTETAEGEKIQVALSSWGESLEVTP</sequence>
<dbReference type="EMBL" id="OR941552">
    <property type="protein sequence ID" value="WQY99830.1"/>
    <property type="molecule type" value="Genomic_DNA"/>
</dbReference>
<keyword evidence="3" id="KW-1185">Reference proteome</keyword>
<name>A0ABZ0ZXC5_9CAUD</name>
<proteinExistence type="predicted"/>
<evidence type="ECO:0000313" key="2">
    <source>
        <dbReference type="EMBL" id="WQY99830.1"/>
    </source>
</evidence>
<dbReference type="Proteomes" id="UP001325719">
    <property type="component" value="Segment"/>
</dbReference>
<organism evidence="2 3">
    <name type="scientific">Microbacterium phage MO526</name>
    <dbReference type="NCBI Taxonomy" id="3108092"/>
    <lineage>
        <taxon>Viruses</taxon>
        <taxon>Duplodnaviria</taxon>
        <taxon>Heunggongvirae</taxon>
        <taxon>Uroviricota</taxon>
        <taxon>Caudoviricetes</taxon>
        <taxon>Kutznervirinae</taxon>
        <taxon>Kozievirus</taxon>
        <taxon>Kozievirus MO526</taxon>
    </lineage>
</organism>
<feature type="region of interest" description="Disordered" evidence="1">
    <location>
        <begin position="308"/>
        <end position="338"/>
    </location>
</feature>
<evidence type="ECO:0008006" key="4">
    <source>
        <dbReference type="Google" id="ProtNLM"/>
    </source>
</evidence>
<feature type="compositionally biased region" description="Polar residues" evidence="1">
    <location>
        <begin position="308"/>
        <end position="327"/>
    </location>
</feature>
<protein>
    <recommendedName>
        <fullName evidence="4">Minor tail protein</fullName>
    </recommendedName>
</protein>
<feature type="region of interest" description="Disordered" evidence="1">
    <location>
        <begin position="270"/>
        <end position="295"/>
    </location>
</feature>
<reference evidence="2 3" key="1">
    <citation type="submission" date="2023-12" db="EMBL/GenBank/DDBJ databases">
        <authorList>
            <person name="Wang F."/>
            <person name="Yu X."/>
            <person name="Gao C."/>
        </authorList>
    </citation>
    <scope>NUCLEOTIDE SEQUENCE [LARGE SCALE GENOMIC DNA]</scope>
</reference>
<accession>A0ABZ0ZXC5</accession>
<evidence type="ECO:0000313" key="3">
    <source>
        <dbReference type="Proteomes" id="UP001325719"/>
    </source>
</evidence>